<accession>A0A0K2VL97</accession>
<feature type="non-terminal residue" evidence="2">
    <location>
        <position position="1"/>
    </location>
</feature>
<name>A0A0K2VL97_LEPSM</name>
<keyword evidence="1" id="KW-0472">Membrane</keyword>
<dbReference type="EMBL" id="HACA01033606">
    <property type="protein sequence ID" value="CDW50967.1"/>
    <property type="molecule type" value="Transcribed_RNA"/>
</dbReference>
<dbReference type="AlphaFoldDB" id="A0A0K2VL97"/>
<keyword evidence="1" id="KW-1133">Transmembrane helix</keyword>
<feature type="transmembrane region" description="Helical" evidence="1">
    <location>
        <begin position="6"/>
        <end position="24"/>
    </location>
</feature>
<sequence>TSQTSDILSSGSSFFLAVLCIIAVKKDCGLKNPESQTEEGKLKSEVHASSSLIRSMRSAYQADKPFREA</sequence>
<reference evidence="2" key="1">
    <citation type="submission" date="2014-05" db="EMBL/GenBank/DDBJ databases">
        <authorList>
            <person name="Chronopoulou M."/>
        </authorList>
    </citation>
    <scope>NUCLEOTIDE SEQUENCE</scope>
    <source>
        <tissue evidence="2">Whole organism</tissue>
    </source>
</reference>
<evidence type="ECO:0000313" key="2">
    <source>
        <dbReference type="EMBL" id="CDW50967.1"/>
    </source>
</evidence>
<proteinExistence type="predicted"/>
<evidence type="ECO:0000256" key="1">
    <source>
        <dbReference type="SAM" id="Phobius"/>
    </source>
</evidence>
<protein>
    <submittedName>
        <fullName evidence="2">Uncharacterized protein</fullName>
    </submittedName>
</protein>
<keyword evidence="1" id="KW-0812">Transmembrane</keyword>
<organism evidence="2">
    <name type="scientific">Lepeophtheirus salmonis</name>
    <name type="common">Salmon louse</name>
    <name type="synonym">Caligus salmonis</name>
    <dbReference type="NCBI Taxonomy" id="72036"/>
    <lineage>
        <taxon>Eukaryota</taxon>
        <taxon>Metazoa</taxon>
        <taxon>Ecdysozoa</taxon>
        <taxon>Arthropoda</taxon>
        <taxon>Crustacea</taxon>
        <taxon>Multicrustacea</taxon>
        <taxon>Hexanauplia</taxon>
        <taxon>Copepoda</taxon>
        <taxon>Siphonostomatoida</taxon>
        <taxon>Caligidae</taxon>
        <taxon>Lepeophtheirus</taxon>
    </lineage>
</organism>